<keyword evidence="3" id="KW-1185">Reference proteome</keyword>
<protein>
    <submittedName>
        <fullName evidence="2">Uncharacterized protein</fullName>
    </submittedName>
</protein>
<accession>A0A9W9WAI0</accession>
<dbReference type="OrthoDB" id="4369665at2759"/>
<evidence type="ECO:0000256" key="1">
    <source>
        <dbReference type="SAM" id="MobiDB-lite"/>
    </source>
</evidence>
<dbReference type="EMBL" id="JAPZBU010000003">
    <property type="protein sequence ID" value="KAJ5413773.1"/>
    <property type="molecule type" value="Genomic_DNA"/>
</dbReference>
<gene>
    <name evidence="2" type="ORF">N7509_000400</name>
</gene>
<proteinExistence type="predicted"/>
<feature type="compositionally biased region" description="Polar residues" evidence="1">
    <location>
        <begin position="355"/>
        <end position="370"/>
    </location>
</feature>
<feature type="region of interest" description="Disordered" evidence="1">
    <location>
        <begin position="351"/>
        <end position="370"/>
    </location>
</feature>
<reference evidence="2" key="2">
    <citation type="journal article" date="2023" name="IMA Fungus">
        <title>Comparative genomic study of the Penicillium genus elucidates a diverse pangenome and 15 lateral gene transfer events.</title>
        <authorList>
            <person name="Petersen C."/>
            <person name="Sorensen T."/>
            <person name="Nielsen M.R."/>
            <person name="Sondergaard T.E."/>
            <person name="Sorensen J.L."/>
            <person name="Fitzpatrick D.A."/>
            <person name="Frisvad J.C."/>
            <person name="Nielsen K.L."/>
        </authorList>
    </citation>
    <scope>NUCLEOTIDE SEQUENCE</scope>
    <source>
        <strain evidence="2">IBT 29677</strain>
    </source>
</reference>
<dbReference type="RefSeq" id="XP_056493629.1">
    <property type="nucleotide sequence ID" value="XM_056625047.1"/>
</dbReference>
<name>A0A9W9WAI0_9EURO</name>
<sequence length="815" mass="92009">MACDRLIECKGDKSSYIKHLELRIIELDNAYSPSSPEAQRPCTVCQNPSHYIQGVETQVSADDFDHQQRIPESSLQIFFYEPRNKCELPVTAGTPLPTKATTRELHRLSSFASFISILPESDDWKRWTAIGELNRKEIVHQLVSGPTLPEHTFLSTSALTTPELSILLDYSKCIPREEMDTTALACFQELIFCSMCAVALEVAPKEHVFQAMRSIFRSHATEKSLRGRIRGAKWANRVIDILSGTTWGLCSWDIIYNVKHRVNFFSQFNDYSIDPYDLKAKLKKRFYPKDQQVITIPFAIPSIIRTIYRNRISTTSKLFIFPQLIFKVDHLETPNESIRTVSNSPLSLTIDGASQEHSPSSPMECSPGTTNNEETMDCMVSDKTCPLESNVCQQNVICDSEQFLDRELSYVPTSGHHSSPVSQHQDRELESYNFTPTTLQSLPGNQHDGSDHILPPTEPDRWTTPSLVWDVPGNLNPLQHEPLPSSLWDQVWSWRDDGNDSMQLGNYSDPPQLTTSAQFIPPQGNLNPLQHEPLPSSLWDQVWSWRDDGNDSMQLGNYSDPPQLTTSAQFIPPQGNLNPLQHEPLPSSLWDQVWSWRDDGNDSMQLGNYSDPPQLTTSAQFIPPQGNLNPLQHEPSPSNLWDQVFGFTNDRNDGIRQHGSPSIDPIFSFSLDVLQSSPRLPRSTDSGELWNMQSQSHPNLRQRGTPSSSLWGQVWRWTNGESDSIGQQENYNQPLLATSSQADGHMLQGNFDPIPPTDHRQVHHQGNPMLQQGLLGNHSSPSTFPKDLYNRQAAGYSDAAYQNPFWAAKSPVLVI</sequence>
<dbReference type="Proteomes" id="UP001147747">
    <property type="component" value="Unassembled WGS sequence"/>
</dbReference>
<comment type="caution">
    <text evidence="2">The sequence shown here is derived from an EMBL/GenBank/DDBJ whole genome shotgun (WGS) entry which is preliminary data.</text>
</comment>
<organism evidence="2 3">
    <name type="scientific">Penicillium cosmopolitanum</name>
    <dbReference type="NCBI Taxonomy" id="1131564"/>
    <lineage>
        <taxon>Eukaryota</taxon>
        <taxon>Fungi</taxon>
        <taxon>Dikarya</taxon>
        <taxon>Ascomycota</taxon>
        <taxon>Pezizomycotina</taxon>
        <taxon>Eurotiomycetes</taxon>
        <taxon>Eurotiomycetidae</taxon>
        <taxon>Eurotiales</taxon>
        <taxon>Aspergillaceae</taxon>
        <taxon>Penicillium</taxon>
    </lineage>
</organism>
<evidence type="ECO:0000313" key="3">
    <source>
        <dbReference type="Proteomes" id="UP001147747"/>
    </source>
</evidence>
<evidence type="ECO:0000313" key="2">
    <source>
        <dbReference type="EMBL" id="KAJ5413773.1"/>
    </source>
</evidence>
<dbReference type="GeneID" id="81364027"/>
<dbReference type="AlphaFoldDB" id="A0A9W9WAI0"/>
<reference evidence="2" key="1">
    <citation type="submission" date="2022-12" db="EMBL/GenBank/DDBJ databases">
        <authorList>
            <person name="Petersen C."/>
        </authorList>
    </citation>
    <scope>NUCLEOTIDE SEQUENCE</scope>
    <source>
        <strain evidence="2">IBT 29677</strain>
    </source>
</reference>